<dbReference type="RefSeq" id="WP_013014968.1">
    <property type="nucleotide sequence ID" value="NZ_JBHSXZ010000034.1"/>
</dbReference>
<comment type="caution">
    <text evidence="11">Lacks conserved residue(s) required for the propagation of feature annotation.</text>
</comment>
<evidence type="ECO:0000256" key="11">
    <source>
        <dbReference type="HAMAP-Rule" id="MF_00648"/>
    </source>
</evidence>
<evidence type="ECO:0000313" key="13">
    <source>
        <dbReference type="EMBL" id="RIH78712.1"/>
    </source>
</evidence>
<dbReference type="SUPFAM" id="SSF52972">
    <property type="entry name" value="ITPase-like"/>
    <property type="match status" value="1"/>
</dbReference>
<comment type="catalytic activity">
    <reaction evidence="9 11">
        <text>XTP + H2O = XDP + phosphate + H(+)</text>
        <dbReference type="Rhea" id="RHEA:28406"/>
        <dbReference type="ChEBI" id="CHEBI:15377"/>
        <dbReference type="ChEBI" id="CHEBI:15378"/>
        <dbReference type="ChEBI" id="CHEBI:43474"/>
        <dbReference type="ChEBI" id="CHEBI:59884"/>
        <dbReference type="ChEBI" id="CHEBI:61314"/>
        <dbReference type="EC" id="3.6.1.73"/>
    </reaction>
</comment>
<dbReference type="GO" id="GO:0006772">
    <property type="term" value="P:thiamine metabolic process"/>
    <property type="evidence" value="ECO:0007669"/>
    <property type="project" value="TreeGrafter"/>
</dbReference>
<protein>
    <recommendedName>
        <fullName evidence="11">Probable inosine/xanthosine triphosphatase</fullName>
        <shortName evidence="11">ITPase/XTPase</shortName>
        <ecNumber evidence="11">3.6.1.73</ecNumber>
    </recommendedName>
    <alternativeName>
        <fullName evidence="11">Non-canonical purine NTP phosphatase</fullName>
    </alternativeName>
    <alternativeName>
        <fullName evidence="11">Non-standard purine NTP phosphatase</fullName>
    </alternativeName>
    <alternativeName>
        <fullName evidence="11">Nucleoside-triphosphate phosphatase</fullName>
        <shortName evidence="11">NTPase</shortName>
    </alternativeName>
</protein>
<evidence type="ECO:0000256" key="1">
    <source>
        <dbReference type="ARBA" id="ARBA00001936"/>
    </source>
</evidence>
<evidence type="ECO:0000256" key="9">
    <source>
        <dbReference type="ARBA" id="ARBA00048781"/>
    </source>
</evidence>
<dbReference type="Proteomes" id="UP000266089">
    <property type="component" value="Unassembled WGS sequence"/>
</dbReference>
<name>A0A399E9I8_9DEIN</name>
<feature type="binding site" evidence="11">
    <location>
        <begin position="6"/>
        <end position="11"/>
    </location>
    <ligand>
        <name>substrate</name>
    </ligand>
</feature>
<evidence type="ECO:0000256" key="3">
    <source>
        <dbReference type="ARBA" id="ARBA00022741"/>
    </source>
</evidence>
<evidence type="ECO:0000256" key="4">
    <source>
        <dbReference type="ARBA" id="ARBA00022801"/>
    </source>
</evidence>
<feature type="domain" description="Non-canonical purine NTP phosphatase/PRRC1" evidence="12">
    <location>
        <begin position="5"/>
        <end position="166"/>
    </location>
</feature>
<keyword evidence="2 11" id="KW-0479">Metal-binding</keyword>
<comment type="similarity">
    <text evidence="10 11">Belongs to the YjjX NTPase family.</text>
</comment>
<evidence type="ECO:0000256" key="5">
    <source>
        <dbReference type="ARBA" id="ARBA00022842"/>
    </source>
</evidence>
<dbReference type="InterPro" id="IPR050299">
    <property type="entry name" value="YjjX_NTPase"/>
</dbReference>
<keyword evidence="5 11" id="KW-0460">Magnesium</keyword>
<gene>
    <name evidence="13" type="ORF">Mcate_00731</name>
</gene>
<comment type="subunit">
    <text evidence="11">Homodimer.</text>
</comment>
<dbReference type="HAMAP" id="MF_00648">
    <property type="entry name" value="Non_canon_purine_NTPase_YjjX"/>
    <property type="match status" value="1"/>
</dbReference>
<organism evidence="13 14">
    <name type="scientific">Meiothermus taiwanensis</name>
    <dbReference type="NCBI Taxonomy" id="172827"/>
    <lineage>
        <taxon>Bacteria</taxon>
        <taxon>Thermotogati</taxon>
        <taxon>Deinococcota</taxon>
        <taxon>Deinococci</taxon>
        <taxon>Thermales</taxon>
        <taxon>Thermaceae</taxon>
        <taxon>Meiothermus</taxon>
    </lineage>
</organism>
<dbReference type="AlphaFoldDB" id="A0A399E9I8"/>
<dbReference type="PANTHER" id="PTHR34699">
    <property type="match status" value="1"/>
</dbReference>
<dbReference type="InterPro" id="IPR026533">
    <property type="entry name" value="NTPase/PRRC1"/>
</dbReference>
<dbReference type="GO" id="GO:0103023">
    <property type="term" value="F:ITPase activity"/>
    <property type="evidence" value="ECO:0007669"/>
    <property type="project" value="UniProtKB-EC"/>
</dbReference>
<dbReference type="InterPro" id="IPR029001">
    <property type="entry name" value="ITPase-like_fam"/>
</dbReference>
<dbReference type="EC" id="3.6.1.73" evidence="11"/>
<evidence type="ECO:0000259" key="12">
    <source>
        <dbReference type="Pfam" id="PF01931"/>
    </source>
</evidence>
<dbReference type="GO" id="GO:0046872">
    <property type="term" value="F:metal ion binding"/>
    <property type="evidence" value="ECO:0007669"/>
    <property type="project" value="UniProtKB-KW"/>
</dbReference>
<comment type="caution">
    <text evidence="13">The sequence shown here is derived from an EMBL/GenBank/DDBJ whole genome shotgun (WGS) entry which is preliminary data.</text>
</comment>
<dbReference type="InterPro" id="IPR002786">
    <property type="entry name" value="Non_canon_purine_NTPase"/>
</dbReference>
<keyword evidence="6 11" id="KW-0546">Nucleotide metabolism</keyword>
<sequence length="183" mass="19874">MVVVGSTNPAKLEPVRRVFAEVFPGLEVRGVEVPSGVRAQPIGYHETLQGALNRARAALAQPGAAWGLGLEAGVEFNGQGSWLFNIAVILRADGRWGLARGGSVLLPPRVGERLRRGEELGPIMDDLVGKKDTKKGSGAVGILTLSRIERMEFWRHTLELALPPFLRPELYPLEGVAYLFPDT</sequence>
<comment type="catalytic activity">
    <reaction evidence="8 11">
        <text>ITP + H2O = IDP + phosphate + H(+)</text>
        <dbReference type="Rhea" id="RHEA:28330"/>
        <dbReference type="ChEBI" id="CHEBI:15377"/>
        <dbReference type="ChEBI" id="CHEBI:15378"/>
        <dbReference type="ChEBI" id="CHEBI:43474"/>
        <dbReference type="ChEBI" id="CHEBI:58280"/>
        <dbReference type="ChEBI" id="CHEBI:61402"/>
        <dbReference type="EC" id="3.6.1.73"/>
    </reaction>
</comment>
<keyword evidence="7 11" id="KW-0464">Manganese</keyword>
<dbReference type="FunFam" id="3.90.950.10:FF:000002">
    <property type="entry name" value="Inosine/xanthosine triphosphatase"/>
    <property type="match status" value="1"/>
</dbReference>
<dbReference type="Pfam" id="PF01931">
    <property type="entry name" value="NTPase_I-T"/>
    <property type="match status" value="1"/>
</dbReference>
<accession>A0A399E9I8</accession>
<evidence type="ECO:0000256" key="8">
    <source>
        <dbReference type="ARBA" id="ARBA00048174"/>
    </source>
</evidence>
<evidence type="ECO:0000256" key="7">
    <source>
        <dbReference type="ARBA" id="ARBA00023211"/>
    </source>
</evidence>
<evidence type="ECO:0000256" key="2">
    <source>
        <dbReference type="ARBA" id="ARBA00022723"/>
    </source>
</evidence>
<dbReference type="GO" id="GO:0009117">
    <property type="term" value="P:nucleotide metabolic process"/>
    <property type="evidence" value="ECO:0007669"/>
    <property type="project" value="UniProtKB-KW"/>
</dbReference>
<comment type="function">
    <text evidence="11">Phosphatase that hydrolyzes non-canonical purine nucleotides such as XTP and ITP to their respective diphosphate derivatives. Probably excludes non-canonical purines from DNA/RNA precursor pool, thus preventing their incorporation into DNA/RNA and avoiding chromosomal lesions.</text>
</comment>
<evidence type="ECO:0000313" key="14">
    <source>
        <dbReference type="Proteomes" id="UP000266089"/>
    </source>
</evidence>
<dbReference type="NCBIfam" id="TIGR00258">
    <property type="entry name" value="inosine/xanthosine triphosphatase"/>
    <property type="match status" value="1"/>
</dbReference>
<proteinExistence type="inferred from homology"/>
<comment type="cofactor">
    <cofactor evidence="1">
        <name>Mn(2+)</name>
        <dbReference type="ChEBI" id="CHEBI:29035"/>
    </cofactor>
</comment>
<dbReference type="PANTHER" id="PTHR34699:SF2">
    <property type="entry name" value="NON-CANONICAL PURINE NTP PHOSPHATASE_PRRC1 DOMAIN-CONTAINING PROTEIN"/>
    <property type="match status" value="1"/>
</dbReference>
<reference evidence="13 14" key="1">
    <citation type="submission" date="2018-08" db="EMBL/GenBank/DDBJ databases">
        <title>Meiothermus cateniformans JCM 15151 genome sequencing project.</title>
        <authorList>
            <person name="Da Costa M.S."/>
            <person name="Albuquerque L."/>
            <person name="Raposo P."/>
            <person name="Froufe H.J.C."/>
            <person name="Barroso C.S."/>
            <person name="Egas C."/>
        </authorList>
    </citation>
    <scope>NUCLEOTIDE SEQUENCE [LARGE SCALE GENOMIC DNA]</scope>
    <source>
        <strain evidence="13 14">JCM 15151</strain>
    </source>
</reference>
<evidence type="ECO:0000256" key="6">
    <source>
        <dbReference type="ARBA" id="ARBA00023080"/>
    </source>
</evidence>
<comment type="cofactor">
    <cofactor evidence="11">
        <name>Mg(2+)</name>
        <dbReference type="ChEBI" id="CHEBI:18420"/>
    </cofactor>
    <cofactor evidence="11">
        <name>Mn(2+)</name>
        <dbReference type="ChEBI" id="CHEBI:29035"/>
    </cofactor>
    <text evidence="11">Binds 1 divalent metal cation per subunit; can use either Mg(2+) or Mn(2+).</text>
</comment>
<dbReference type="Gene3D" id="3.90.950.10">
    <property type="match status" value="1"/>
</dbReference>
<dbReference type="GO" id="GO:0000166">
    <property type="term" value="F:nucleotide binding"/>
    <property type="evidence" value="ECO:0007669"/>
    <property type="project" value="UniProtKB-KW"/>
</dbReference>
<evidence type="ECO:0000256" key="10">
    <source>
        <dbReference type="ARBA" id="ARBA00060855"/>
    </source>
</evidence>
<dbReference type="EMBL" id="QWKX01000012">
    <property type="protein sequence ID" value="RIH78712.1"/>
    <property type="molecule type" value="Genomic_DNA"/>
</dbReference>
<keyword evidence="3 11" id="KW-0547">Nucleotide-binding</keyword>
<keyword evidence="4 11" id="KW-0378">Hydrolase</keyword>
<dbReference type="OrthoDB" id="164951at2"/>